<evidence type="ECO:0000313" key="3">
    <source>
        <dbReference type="EMBL" id="MDS0294283.1"/>
    </source>
</evidence>
<dbReference type="CDD" id="cd03801">
    <property type="entry name" value="GT4_PimA-like"/>
    <property type="match status" value="1"/>
</dbReference>
<dbReference type="Pfam" id="PF13439">
    <property type="entry name" value="Glyco_transf_4"/>
    <property type="match status" value="1"/>
</dbReference>
<comment type="caution">
    <text evidence="3">The sequence shown here is derived from an EMBL/GenBank/DDBJ whole genome shotgun (WGS) entry which is preliminary data.</text>
</comment>
<organism evidence="3 4">
    <name type="scientific">Halogeometricum luteum</name>
    <dbReference type="NCBI Taxonomy" id="2950537"/>
    <lineage>
        <taxon>Archaea</taxon>
        <taxon>Methanobacteriati</taxon>
        <taxon>Methanobacteriota</taxon>
        <taxon>Stenosarchaea group</taxon>
        <taxon>Halobacteria</taxon>
        <taxon>Halobacteriales</taxon>
        <taxon>Haloferacaceae</taxon>
        <taxon>Halogeometricum</taxon>
    </lineage>
</organism>
<evidence type="ECO:0000313" key="4">
    <source>
        <dbReference type="Proteomes" id="UP001254813"/>
    </source>
</evidence>
<dbReference type="PANTHER" id="PTHR45947">
    <property type="entry name" value="SULFOQUINOVOSYL TRANSFERASE SQD2"/>
    <property type="match status" value="1"/>
</dbReference>
<dbReference type="EMBL" id="JAMQOQ010000002">
    <property type="protein sequence ID" value="MDS0294283.1"/>
    <property type="molecule type" value="Genomic_DNA"/>
</dbReference>
<sequence length="367" mass="39850">MTDALRIAAVTAHRSHEVAEPLSLADGTVQLVDIDPSDGFLERNLNTVTRLLELTSDPKPDAVLSDCLGLLGFLVAAICVLRGVPFVFRFKGNHWQGLEEIYRTGKDDGFATKLRYYLTYALDEAIYRSARGYVVVSAELKDVVVERTGCRPEQVHVVHVPLVPDREDGSARAARERFGIEAETVLLTVTNLKYPSKYDGVRTIVEGMESVLASHEDVAYVVAGGGAYLDDVRAAVDAIADPAVRGRIHALGFVENVADLYALADAFVYVSHIDGYPRSVLEAQQSALPAMVNAAHGMVEQVEDGETGVVLKEATSEQVAAQVTRLLDDDDRARLGENARTRVRAENDPETIGHQLVAAIDAIVSGR</sequence>
<proteinExistence type="predicted"/>
<feature type="domain" description="Glycosyltransferase subfamily 4-like N-terminal" evidence="2">
    <location>
        <begin position="36"/>
        <end position="160"/>
    </location>
</feature>
<dbReference type="InterPro" id="IPR050194">
    <property type="entry name" value="Glycosyltransferase_grp1"/>
</dbReference>
<dbReference type="PANTHER" id="PTHR45947:SF3">
    <property type="entry name" value="SULFOQUINOVOSYL TRANSFERASE SQD2"/>
    <property type="match status" value="1"/>
</dbReference>
<evidence type="ECO:0000259" key="2">
    <source>
        <dbReference type="Pfam" id="PF13439"/>
    </source>
</evidence>
<evidence type="ECO:0000259" key="1">
    <source>
        <dbReference type="Pfam" id="PF00534"/>
    </source>
</evidence>
<accession>A0ABU2G1W4</accession>
<dbReference type="Pfam" id="PF00534">
    <property type="entry name" value="Glycos_transf_1"/>
    <property type="match status" value="1"/>
</dbReference>
<dbReference type="Proteomes" id="UP001254813">
    <property type="component" value="Unassembled WGS sequence"/>
</dbReference>
<dbReference type="Gene3D" id="3.40.50.2000">
    <property type="entry name" value="Glycogen Phosphorylase B"/>
    <property type="match status" value="2"/>
</dbReference>
<protein>
    <submittedName>
        <fullName evidence="3">Glycosyltransferase family 4 protein</fullName>
    </submittedName>
</protein>
<gene>
    <name evidence="3" type="ORF">NDI79_08875</name>
</gene>
<dbReference type="SUPFAM" id="SSF53756">
    <property type="entry name" value="UDP-Glycosyltransferase/glycogen phosphorylase"/>
    <property type="match status" value="1"/>
</dbReference>
<reference evidence="3 4" key="1">
    <citation type="submission" date="2022-06" db="EMBL/GenBank/DDBJ databases">
        <title>Halogeometricum sp. a new haloarchaeum isolate from saline soil.</title>
        <authorList>
            <person name="Strakova D."/>
            <person name="Galisteo C."/>
            <person name="Sanchez-Porro C."/>
            <person name="Ventosa A."/>
        </authorList>
    </citation>
    <scope>NUCLEOTIDE SEQUENCE [LARGE SCALE GENOMIC DNA]</scope>
    <source>
        <strain evidence="4">S3BR25-2</strain>
    </source>
</reference>
<name>A0ABU2G1W4_9EURY</name>
<dbReference type="RefSeq" id="WP_310928123.1">
    <property type="nucleotide sequence ID" value="NZ_JAMQOQ010000002.1"/>
</dbReference>
<keyword evidence="4" id="KW-1185">Reference proteome</keyword>
<dbReference type="InterPro" id="IPR001296">
    <property type="entry name" value="Glyco_trans_1"/>
</dbReference>
<dbReference type="InterPro" id="IPR028098">
    <property type="entry name" value="Glyco_trans_4-like_N"/>
</dbReference>
<feature type="domain" description="Glycosyl transferase family 1" evidence="1">
    <location>
        <begin position="182"/>
        <end position="341"/>
    </location>
</feature>